<name>A0ABS8WHA2_DATST</name>
<protein>
    <submittedName>
        <fullName evidence="1">Uncharacterized protein</fullName>
    </submittedName>
</protein>
<reference evidence="1 2" key="1">
    <citation type="journal article" date="2021" name="BMC Genomics">
        <title>Datura genome reveals duplications of psychoactive alkaloid biosynthetic genes and high mutation rate following tissue culture.</title>
        <authorList>
            <person name="Rajewski A."/>
            <person name="Carter-House D."/>
            <person name="Stajich J."/>
            <person name="Litt A."/>
        </authorList>
    </citation>
    <scope>NUCLEOTIDE SEQUENCE [LARGE SCALE GENOMIC DNA]</scope>
    <source>
        <strain evidence="1">AR-01</strain>
    </source>
</reference>
<keyword evidence="2" id="KW-1185">Reference proteome</keyword>
<sequence length="127" mass="14544">KNCSLDQTTDDPVVGGYHNLWCLPMLCTIQARPDLGRGMEAKQNLRKCELSKPSRWVRATLTLKGRWVHLKTGSTQPKPLPFNPKICTLPSFFCNPTRQNPHFPFLLKRAMLERQQILLSSSQLRVT</sequence>
<organism evidence="1 2">
    <name type="scientific">Datura stramonium</name>
    <name type="common">Jimsonweed</name>
    <name type="synonym">Common thornapple</name>
    <dbReference type="NCBI Taxonomy" id="4076"/>
    <lineage>
        <taxon>Eukaryota</taxon>
        <taxon>Viridiplantae</taxon>
        <taxon>Streptophyta</taxon>
        <taxon>Embryophyta</taxon>
        <taxon>Tracheophyta</taxon>
        <taxon>Spermatophyta</taxon>
        <taxon>Magnoliopsida</taxon>
        <taxon>eudicotyledons</taxon>
        <taxon>Gunneridae</taxon>
        <taxon>Pentapetalae</taxon>
        <taxon>asterids</taxon>
        <taxon>lamiids</taxon>
        <taxon>Solanales</taxon>
        <taxon>Solanaceae</taxon>
        <taxon>Solanoideae</taxon>
        <taxon>Datureae</taxon>
        <taxon>Datura</taxon>
    </lineage>
</organism>
<feature type="non-terminal residue" evidence="1">
    <location>
        <position position="127"/>
    </location>
</feature>
<gene>
    <name evidence="1" type="ORF">HAX54_045005</name>
</gene>
<dbReference type="Proteomes" id="UP000823775">
    <property type="component" value="Unassembled WGS sequence"/>
</dbReference>
<evidence type="ECO:0000313" key="2">
    <source>
        <dbReference type="Proteomes" id="UP000823775"/>
    </source>
</evidence>
<proteinExistence type="predicted"/>
<comment type="caution">
    <text evidence="1">The sequence shown here is derived from an EMBL/GenBank/DDBJ whole genome shotgun (WGS) entry which is preliminary data.</text>
</comment>
<feature type="non-terminal residue" evidence="1">
    <location>
        <position position="1"/>
    </location>
</feature>
<evidence type="ECO:0000313" key="1">
    <source>
        <dbReference type="EMBL" id="MCE3049486.1"/>
    </source>
</evidence>
<accession>A0ABS8WHA2</accession>
<dbReference type="EMBL" id="JACEIK010006934">
    <property type="protein sequence ID" value="MCE3049486.1"/>
    <property type="molecule type" value="Genomic_DNA"/>
</dbReference>